<dbReference type="InParanoid" id="K3ZPG3"/>
<proteinExistence type="predicted"/>
<keyword evidence="2" id="KW-1185">Reference proteome</keyword>
<dbReference type="Proteomes" id="UP000004995">
    <property type="component" value="Unassembled WGS sequence"/>
</dbReference>
<evidence type="ECO:0000313" key="2">
    <source>
        <dbReference type="Proteomes" id="UP000004995"/>
    </source>
</evidence>
<organism evidence="1 2">
    <name type="scientific">Setaria italica</name>
    <name type="common">Foxtail millet</name>
    <name type="synonym">Panicum italicum</name>
    <dbReference type="NCBI Taxonomy" id="4555"/>
    <lineage>
        <taxon>Eukaryota</taxon>
        <taxon>Viridiplantae</taxon>
        <taxon>Streptophyta</taxon>
        <taxon>Embryophyta</taxon>
        <taxon>Tracheophyta</taxon>
        <taxon>Spermatophyta</taxon>
        <taxon>Magnoliopsida</taxon>
        <taxon>Liliopsida</taxon>
        <taxon>Poales</taxon>
        <taxon>Poaceae</taxon>
        <taxon>PACMAD clade</taxon>
        <taxon>Panicoideae</taxon>
        <taxon>Panicodae</taxon>
        <taxon>Paniceae</taxon>
        <taxon>Cenchrinae</taxon>
        <taxon>Setaria</taxon>
    </lineage>
</organism>
<evidence type="ECO:0000313" key="1">
    <source>
        <dbReference type="EnsemblPlants" id="KQK94300"/>
    </source>
</evidence>
<protein>
    <submittedName>
        <fullName evidence="1">Uncharacterized protein</fullName>
    </submittedName>
</protein>
<dbReference type="AlphaFoldDB" id="K3ZPG3"/>
<dbReference type="EMBL" id="AGNK02004824">
    <property type="status" value="NOT_ANNOTATED_CDS"/>
    <property type="molecule type" value="Genomic_DNA"/>
</dbReference>
<accession>K3ZPG3</accession>
<sequence length="57" mass="6519">MQQIYFKFFLVMKQDKAHAIHVANIARLEISSACSPPNSKYTWQIQTSCTARHACCT</sequence>
<reference evidence="2" key="1">
    <citation type="journal article" date="2012" name="Nat. Biotechnol.">
        <title>Reference genome sequence of the model plant Setaria.</title>
        <authorList>
            <person name="Bennetzen J.L."/>
            <person name="Schmutz J."/>
            <person name="Wang H."/>
            <person name="Percifield R."/>
            <person name="Hawkins J."/>
            <person name="Pontaroli A.C."/>
            <person name="Estep M."/>
            <person name="Feng L."/>
            <person name="Vaughn J.N."/>
            <person name="Grimwood J."/>
            <person name="Jenkins J."/>
            <person name="Barry K."/>
            <person name="Lindquist E."/>
            <person name="Hellsten U."/>
            <person name="Deshpande S."/>
            <person name="Wang X."/>
            <person name="Wu X."/>
            <person name="Mitros T."/>
            <person name="Triplett J."/>
            <person name="Yang X."/>
            <person name="Ye C.Y."/>
            <person name="Mauro-Herrera M."/>
            <person name="Wang L."/>
            <person name="Li P."/>
            <person name="Sharma M."/>
            <person name="Sharma R."/>
            <person name="Ronald P.C."/>
            <person name="Panaud O."/>
            <person name="Kellogg E.A."/>
            <person name="Brutnell T.P."/>
            <person name="Doust A.N."/>
            <person name="Tuskan G.A."/>
            <person name="Rokhsar D."/>
            <person name="Devos K.M."/>
        </authorList>
    </citation>
    <scope>NUCLEOTIDE SEQUENCE [LARGE SCALE GENOMIC DNA]</scope>
    <source>
        <strain evidence="2">cv. Yugu1</strain>
    </source>
</reference>
<dbReference type="EnsemblPlants" id="KQK94300">
    <property type="protein sequence ID" value="KQK94300"/>
    <property type="gene ID" value="SETIT_028493mg"/>
</dbReference>
<name>K3ZPG3_SETIT</name>
<dbReference type="HOGENOM" id="CLU_3000077_0_0_1"/>
<reference evidence="1" key="2">
    <citation type="submission" date="2018-08" db="UniProtKB">
        <authorList>
            <consortium name="EnsemblPlants"/>
        </authorList>
    </citation>
    <scope>IDENTIFICATION</scope>
    <source>
        <strain evidence="1">Yugu1</strain>
    </source>
</reference>
<dbReference type="Gramene" id="KQK94300">
    <property type="protein sequence ID" value="KQK94300"/>
    <property type="gene ID" value="SETIT_028493mg"/>
</dbReference>